<dbReference type="EMBL" id="CP043473">
    <property type="protein sequence ID" value="QEL54958.1"/>
    <property type="molecule type" value="Genomic_DNA"/>
</dbReference>
<evidence type="ECO:0000256" key="1">
    <source>
        <dbReference type="SAM" id="Phobius"/>
    </source>
</evidence>
<feature type="transmembrane region" description="Helical" evidence="1">
    <location>
        <begin position="41"/>
        <end position="66"/>
    </location>
</feature>
<gene>
    <name evidence="2" type="ORF">FYK34_04955</name>
</gene>
<accession>A0A5C1DH80</accession>
<name>A0A5C1DH80_9NEIS</name>
<keyword evidence="1" id="KW-0472">Membrane</keyword>
<keyword evidence="1" id="KW-1133">Transmembrane helix</keyword>
<reference evidence="2 3" key="1">
    <citation type="submission" date="2019-08" db="EMBL/GenBank/DDBJ databases">
        <title>Chromobacterium paludis, a novel bacterium isolated from a Maryland marsh pond.</title>
        <authorList>
            <person name="Blackburn M.B."/>
            <person name="Gundersen-Rindal D.E."/>
        </authorList>
    </citation>
    <scope>NUCLEOTIDE SEQUENCE [LARGE SCALE GENOMIC DNA]</scope>
    <source>
        <strain evidence="3">IIBBL 257-1</strain>
    </source>
</reference>
<feature type="transmembrane region" description="Helical" evidence="1">
    <location>
        <begin position="14"/>
        <end position="35"/>
    </location>
</feature>
<dbReference type="KEGG" id="chrm:FYK34_04955"/>
<sequence>MKNLITRLRGNRKLSLTVLIASTLLFMAMSVLWRGGQVESVLLRLFCPVLLLLAMGGQLLSLLALLQKPRK</sequence>
<dbReference type="RefSeq" id="WP_149295333.1">
    <property type="nucleotide sequence ID" value="NZ_CP043473.1"/>
</dbReference>
<keyword evidence="3" id="KW-1185">Reference proteome</keyword>
<keyword evidence="1" id="KW-0812">Transmembrane</keyword>
<evidence type="ECO:0000313" key="3">
    <source>
        <dbReference type="Proteomes" id="UP000322079"/>
    </source>
</evidence>
<proteinExistence type="predicted"/>
<dbReference type="AlphaFoldDB" id="A0A5C1DH80"/>
<protein>
    <submittedName>
        <fullName evidence="2">Uncharacterized protein</fullName>
    </submittedName>
</protein>
<dbReference type="Proteomes" id="UP000322079">
    <property type="component" value="Chromosome"/>
</dbReference>
<organism evidence="2 3">
    <name type="scientific">Chromobacterium paludis</name>
    <dbReference type="NCBI Taxonomy" id="2605945"/>
    <lineage>
        <taxon>Bacteria</taxon>
        <taxon>Pseudomonadati</taxon>
        <taxon>Pseudomonadota</taxon>
        <taxon>Betaproteobacteria</taxon>
        <taxon>Neisseriales</taxon>
        <taxon>Chromobacteriaceae</taxon>
        <taxon>Chromobacterium</taxon>
    </lineage>
</organism>
<evidence type="ECO:0000313" key="2">
    <source>
        <dbReference type="EMBL" id="QEL54958.1"/>
    </source>
</evidence>